<evidence type="ECO:0000313" key="2">
    <source>
        <dbReference type="EMBL" id="KAJ4827235.1"/>
    </source>
</evidence>
<keyword evidence="3" id="KW-1185">Reference proteome</keyword>
<accession>A0A9Q0J4E1</accession>
<comment type="caution">
    <text evidence="2">The sequence shown here is derived from an EMBL/GenBank/DDBJ whole genome shotgun (WGS) entry which is preliminary data.</text>
</comment>
<dbReference type="PANTHER" id="PTHR33132">
    <property type="entry name" value="OSJNBB0118P14.9 PROTEIN"/>
    <property type="match status" value="1"/>
</dbReference>
<reference evidence="2" key="1">
    <citation type="submission" date="2022-02" db="EMBL/GenBank/DDBJ databases">
        <authorList>
            <person name="Henning P.M."/>
            <person name="McCubbin A.G."/>
            <person name="Shore J.S."/>
        </authorList>
    </citation>
    <scope>NUCLEOTIDE SEQUENCE</scope>
    <source>
        <strain evidence="2">F60SS</strain>
        <tissue evidence="2">Leaves</tissue>
    </source>
</reference>
<evidence type="ECO:0000256" key="1">
    <source>
        <dbReference type="SAM" id="MobiDB-lite"/>
    </source>
</evidence>
<evidence type="ECO:0000313" key="3">
    <source>
        <dbReference type="Proteomes" id="UP001141552"/>
    </source>
</evidence>
<dbReference type="AlphaFoldDB" id="A0A9Q0J4E1"/>
<protein>
    <submittedName>
        <fullName evidence="2">Uncharacterized protein</fullName>
    </submittedName>
</protein>
<dbReference type="Proteomes" id="UP001141552">
    <property type="component" value="Unassembled WGS sequence"/>
</dbReference>
<organism evidence="2 3">
    <name type="scientific">Turnera subulata</name>
    <dbReference type="NCBI Taxonomy" id="218843"/>
    <lineage>
        <taxon>Eukaryota</taxon>
        <taxon>Viridiplantae</taxon>
        <taxon>Streptophyta</taxon>
        <taxon>Embryophyta</taxon>
        <taxon>Tracheophyta</taxon>
        <taxon>Spermatophyta</taxon>
        <taxon>Magnoliopsida</taxon>
        <taxon>eudicotyledons</taxon>
        <taxon>Gunneridae</taxon>
        <taxon>Pentapetalae</taxon>
        <taxon>rosids</taxon>
        <taxon>fabids</taxon>
        <taxon>Malpighiales</taxon>
        <taxon>Passifloraceae</taxon>
        <taxon>Turnera</taxon>
    </lineage>
</organism>
<sequence length="302" mass="33697">MVTSSESRRSSGPVLRSLSPGGRFHTSHTSSSSSAFASYTSSSFYSPQATFFQTTPHHHHYHHHHHHHHHDDRHSHYHHHHRSASPTRVNLYTAAPPSPSFRFSIDRSTSPNRSITVAKRNNHPISVPQKRTCMCSPTTHPGSFRCSLHKNSHSHSSGGGGSFTPNRLNMRRSAMTNSLVRIGGVEGEWVKRALTALIRPSSHQQRRRAGFQPRPSRLSVMSRAADDGSFCRGKPESSLKLCIAESGTGSTPAKVCREVWWRGVAWSGNDRVRFDPRRSRVNPDEFLDSETDIEAVCSMGVT</sequence>
<feature type="region of interest" description="Disordered" evidence="1">
    <location>
        <begin position="57"/>
        <end position="86"/>
    </location>
</feature>
<dbReference type="EMBL" id="JAKUCV010006457">
    <property type="protein sequence ID" value="KAJ4827235.1"/>
    <property type="molecule type" value="Genomic_DNA"/>
</dbReference>
<dbReference type="OrthoDB" id="1931102at2759"/>
<gene>
    <name evidence="2" type="ORF">Tsubulata_015197</name>
</gene>
<feature type="compositionally biased region" description="Basic residues" evidence="1">
    <location>
        <begin position="57"/>
        <end position="83"/>
    </location>
</feature>
<feature type="region of interest" description="Disordered" evidence="1">
    <location>
        <begin position="1"/>
        <end position="32"/>
    </location>
</feature>
<name>A0A9Q0J4E1_9ROSI</name>
<proteinExistence type="predicted"/>
<reference evidence="2" key="2">
    <citation type="journal article" date="2023" name="Plants (Basel)">
        <title>Annotation of the Turnera subulata (Passifloraceae) Draft Genome Reveals the S-Locus Evolved after the Divergence of Turneroideae from Passifloroideae in a Stepwise Manner.</title>
        <authorList>
            <person name="Henning P.M."/>
            <person name="Roalson E.H."/>
            <person name="Mir W."/>
            <person name="McCubbin A.G."/>
            <person name="Shore J.S."/>
        </authorList>
    </citation>
    <scope>NUCLEOTIDE SEQUENCE</scope>
    <source>
        <strain evidence="2">F60SS</strain>
    </source>
</reference>
<dbReference type="PANTHER" id="PTHR33132:SF135">
    <property type="entry name" value="OS02G0799700 PROTEIN"/>
    <property type="match status" value="1"/>
</dbReference>